<dbReference type="Pfam" id="PF09990">
    <property type="entry name" value="DUF2231"/>
    <property type="match status" value="1"/>
</dbReference>
<gene>
    <name evidence="3" type="ORF">RM532_12140</name>
</gene>
<organism evidence="3 4">
    <name type="scientific">Spectribacter hydrogenoxidans</name>
    <dbReference type="NCBI Taxonomy" id="3075608"/>
    <lineage>
        <taxon>Bacteria</taxon>
        <taxon>Pseudomonadati</taxon>
        <taxon>Pseudomonadota</taxon>
        <taxon>Gammaproteobacteria</taxon>
        <taxon>Salinisphaerales</taxon>
        <taxon>Salinisphaeraceae</taxon>
        <taxon>Spectribacter</taxon>
    </lineage>
</organism>
<protein>
    <submittedName>
        <fullName evidence="3">DUF2231 domain-containing protein</fullName>
    </submittedName>
</protein>
<dbReference type="Proteomes" id="UP001251857">
    <property type="component" value="Unassembled WGS sequence"/>
</dbReference>
<keyword evidence="1" id="KW-0472">Membrane</keyword>
<accession>A0ABU3C2B9</accession>
<name>A0ABU3C2B9_9GAMM</name>
<feature type="domain" description="DUF2231" evidence="2">
    <location>
        <begin position="8"/>
        <end position="139"/>
    </location>
</feature>
<evidence type="ECO:0000313" key="3">
    <source>
        <dbReference type="EMBL" id="MDT0635699.1"/>
    </source>
</evidence>
<evidence type="ECO:0000256" key="1">
    <source>
        <dbReference type="SAM" id="Phobius"/>
    </source>
</evidence>
<proteinExistence type="predicted"/>
<evidence type="ECO:0000313" key="4">
    <source>
        <dbReference type="Proteomes" id="UP001251857"/>
    </source>
</evidence>
<comment type="caution">
    <text evidence="3">The sequence shown here is derived from an EMBL/GenBank/DDBJ whole genome shotgun (WGS) entry which is preliminary data.</text>
</comment>
<keyword evidence="4" id="KW-1185">Reference proteome</keyword>
<keyword evidence="1" id="KW-1133">Transmembrane helix</keyword>
<dbReference type="InterPro" id="IPR019251">
    <property type="entry name" value="DUF2231_TM"/>
</dbReference>
<evidence type="ECO:0000259" key="2">
    <source>
        <dbReference type="Pfam" id="PF09990"/>
    </source>
</evidence>
<dbReference type="EMBL" id="JAVRIB010000012">
    <property type="protein sequence ID" value="MDT0635699.1"/>
    <property type="molecule type" value="Genomic_DNA"/>
</dbReference>
<feature type="transmembrane region" description="Helical" evidence="1">
    <location>
        <begin position="47"/>
        <end position="68"/>
    </location>
</feature>
<keyword evidence="1" id="KW-0812">Transmembrane</keyword>
<sequence>MLRLHIQGVPIHPALVHFPVALWSLAAAAQAAALVFDHAGLWAMGYWLVLLGVIFGALAAATGVLEFADRRRFPRHSPAFHMAFAHMRWMAAAWNCFAIELALVQAQPPSSTIGAIALGLSLTGFACMTWGAHQAGRLVHSPQGLHATYQDHHGH</sequence>
<reference evidence="3 4" key="1">
    <citation type="submission" date="2023-09" db="EMBL/GenBank/DDBJ databases">
        <authorList>
            <person name="Rey-Velasco X."/>
        </authorList>
    </citation>
    <scope>NUCLEOTIDE SEQUENCE [LARGE SCALE GENOMIC DNA]</scope>
    <source>
        <strain evidence="3 4">W335</strain>
    </source>
</reference>
<dbReference type="RefSeq" id="WP_311653600.1">
    <property type="nucleotide sequence ID" value="NZ_JAVRIB010000012.1"/>
</dbReference>